<dbReference type="PANTHER" id="PTHR28199">
    <property type="entry name" value="PROCESSING OF GAS1 AND ALP PROTEIN 2"/>
    <property type="match status" value="1"/>
</dbReference>
<keyword evidence="2" id="KW-0812">Transmembrane</keyword>
<keyword evidence="2" id="KW-1133">Transmembrane helix</keyword>
<feature type="compositionally biased region" description="Basic residues" evidence="1">
    <location>
        <begin position="113"/>
        <end position="123"/>
    </location>
</feature>
<dbReference type="InterPro" id="IPR011431">
    <property type="entry name" value="Trafficking_Pga2"/>
</dbReference>
<feature type="transmembrane region" description="Helical" evidence="2">
    <location>
        <begin position="35"/>
        <end position="52"/>
    </location>
</feature>
<evidence type="ECO:0000256" key="2">
    <source>
        <dbReference type="SAM" id="Phobius"/>
    </source>
</evidence>
<dbReference type="OrthoDB" id="4227028at2759"/>
<proteinExistence type="predicted"/>
<dbReference type="Proteomes" id="UP000696280">
    <property type="component" value="Unassembled WGS sequence"/>
</dbReference>
<evidence type="ECO:0008006" key="5">
    <source>
        <dbReference type="Google" id="ProtNLM"/>
    </source>
</evidence>
<accession>A0A9N9PY28</accession>
<organism evidence="3 4">
    <name type="scientific">Hymenoscyphus fraxineus</name>
    <dbReference type="NCBI Taxonomy" id="746836"/>
    <lineage>
        <taxon>Eukaryota</taxon>
        <taxon>Fungi</taxon>
        <taxon>Dikarya</taxon>
        <taxon>Ascomycota</taxon>
        <taxon>Pezizomycotina</taxon>
        <taxon>Leotiomycetes</taxon>
        <taxon>Helotiales</taxon>
        <taxon>Helotiaceae</taxon>
        <taxon>Hymenoscyphus</taxon>
    </lineage>
</organism>
<gene>
    <name evidence="3" type="ORF">HYFRA_00001397</name>
</gene>
<protein>
    <recommendedName>
        <fullName evidence="5">DUF1531-domain-containing protein</fullName>
    </recommendedName>
</protein>
<dbReference type="AlphaFoldDB" id="A0A9N9PY28"/>
<evidence type="ECO:0000313" key="3">
    <source>
        <dbReference type="EMBL" id="CAG8959498.1"/>
    </source>
</evidence>
<dbReference type="PANTHER" id="PTHR28199:SF1">
    <property type="entry name" value="PROCESSING OF GAS1 AND ALP PROTEIN 2"/>
    <property type="match status" value="1"/>
</dbReference>
<name>A0A9N9PY28_9HELO</name>
<dbReference type="EMBL" id="CAJVRL010000092">
    <property type="protein sequence ID" value="CAG8959498.1"/>
    <property type="molecule type" value="Genomic_DNA"/>
</dbReference>
<keyword evidence="4" id="KW-1185">Reference proteome</keyword>
<feature type="region of interest" description="Disordered" evidence="1">
    <location>
        <begin position="96"/>
        <end position="123"/>
    </location>
</feature>
<dbReference type="Pfam" id="PF07543">
    <property type="entry name" value="PGA2"/>
    <property type="match status" value="1"/>
</dbReference>
<comment type="caution">
    <text evidence="3">The sequence shown here is derived from an EMBL/GenBank/DDBJ whole genome shotgun (WGS) entry which is preliminary data.</text>
</comment>
<sequence>MAIDMDTIVDFVAHYWGNLTRNIIKTVDGMTYIKYIRLIAIVGAYALLRPYIIKLGAKMQTKEHEKEIDVEEILGPKAKISPNVLRGYGGKEVEIAESESEGEGATTGSNWGKKARKRQRAHDKKLLAEVEERRRQLQEDDEDKDIEEYLIDGVDIRDHLVDYEEGVDGW</sequence>
<keyword evidence="2" id="KW-0472">Membrane</keyword>
<evidence type="ECO:0000313" key="4">
    <source>
        <dbReference type="Proteomes" id="UP000696280"/>
    </source>
</evidence>
<reference evidence="3" key="1">
    <citation type="submission" date="2021-07" db="EMBL/GenBank/DDBJ databases">
        <authorList>
            <person name="Durling M."/>
        </authorList>
    </citation>
    <scope>NUCLEOTIDE SEQUENCE</scope>
</reference>
<dbReference type="GO" id="GO:0015031">
    <property type="term" value="P:protein transport"/>
    <property type="evidence" value="ECO:0007669"/>
    <property type="project" value="TreeGrafter"/>
</dbReference>
<evidence type="ECO:0000256" key="1">
    <source>
        <dbReference type="SAM" id="MobiDB-lite"/>
    </source>
</evidence>